<evidence type="ECO:0000313" key="3">
    <source>
        <dbReference type="Proteomes" id="UP001155163"/>
    </source>
</evidence>
<reference evidence="2 3" key="2">
    <citation type="journal article" date="2023" name="Plant Pathol.">
        <title>Dismantling and reorganizing Pseudomonas marginalis sensu#lato.</title>
        <authorList>
            <person name="Sawada H."/>
            <person name="Fujikawa T."/>
            <person name="Satou M."/>
        </authorList>
    </citation>
    <scope>NUCLEOTIDE SEQUENCE [LARGE SCALE GENOMIC DNA]</scope>
    <source>
        <strain evidence="2 3">MAFF 302046</strain>
    </source>
</reference>
<dbReference type="InterPro" id="IPR025737">
    <property type="entry name" value="FApF"/>
</dbReference>
<dbReference type="RefSeq" id="WP_268262190.1">
    <property type="nucleotide sequence ID" value="NZ_JALQCX010000024.1"/>
</dbReference>
<evidence type="ECO:0000256" key="1">
    <source>
        <dbReference type="SAM" id="SignalP"/>
    </source>
</evidence>
<dbReference type="EMBL" id="JALQCX010000024">
    <property type="protein sequence ID" value="MCK9815137.1"/>
    <property type="molecule type" value="Genomic_DNA"/>
</dbReference>
<feature type="signal peptide" evidence="1">
    <location>
        <begin position="1"/>
        <end position="23"/>
    </location>
</feature>
<keyword evidence="3" id="KW-1185">Reference proteome</keyword>
<feature type="chain" id="PRO_5046388048" evidence="1">
    <location>
        <begin position="24"/>
        <end position="296"/>
    </location>
</feature>
<dbReference type="Proteomes" id="UP001155163">
    <property type="component" value="Unassembled WGS sequence"/>
</dbReference>
<sequence>MPNLSRNALGLLALALSSTPALAVDVNAGDYTALPAGTNVAAWYQQYGRAERFNADGGPDSTHATGLKSNISILRLIHFMEIGGMTVDPQILLPFGHIYDARIAGQSLGSASGMADPILGATFWLVNQPAAGASGRYLGITPLIYLPWGRYDRNDGLNLGENRFKGDLQLGWVEPLWGKFSMELYADAVFYGRNNDAGAASQTLKQDTTYQLQGNLRYDFNPAQRLALGYSTSTGGKQYVDGDYNGQKTEVQQVRAEFQQMVGSRVQLSAQLTQDVKVVGGFQEDLGLNLRALLLF</sequence>
<accession>A0ABT0JH10</accession>
<reference evidence="2 3" key="1">
    <citation type="journal article" date="2022" name="Int. J. Syst. Evol. Microbiol.">
        <title>Pseudomonas aegrilactucae sp. nov. and Pseudomonas morbosilactucae sp. nov., pathogens causing bacterial rot of lettuce in Japan.</title>
        <authorList>
            <person name="Sawada H."/>
            <person name="Fujikawa T."/>
            <person name="Satou M."/>
        </authorList>
    </citation>
    <scope>NUCLEOTIDE SEQUENCE [LARGE SCALE GENOMIC DNA]</scope>
    <source>
        <strain evidence="2 3">MAFF 302046</strain>
    </source>
</reference>
<protein>
    <submittedName>
        <fullName evidence="2">Transporter</fullName>
    </submittedName>
</protein>
<keyword evidence="1" id="KW-0732">Signal</keyword>
<dbReference type="Pfam" id="PF13557">
    <property type="entry name" value="Phenol_MetA_deg"/>
    <property type="match status" value="1"/>
</dbReference>
<name>A0ABT0JH10_9PSED</name>
<gene>
    <name evidence="2" type="ORF">M1B35_13595</name>
</gene>
<organism evidence="2 3">
    <name type="scientific">Pseudomonas morbosilactucae</name>
    <dbReference type="NCBI Taxonomy" id="2938197"/>
    <lineage>
        <taxon>Bacteria</taxon>
        <taxon>Pseudomonadati</taxon>
        <taxon>Pseudomonadota</taxon>
        <taxon>Gammaproteobacteria</taxon>
        <taxon>Pseudomonadales</taxon>
        <taxon>Pseudomonadaceae</taxon>
        <taxon>Pseudomonas</taxon>
    </lineage>
</organism>
<proteinExistence type="predicted"/>
<comment type="caution">
    <text evidence="2">The sequence shown here is derived from an EMBL/GenBank/DDBJ whole genome shotgun (WGS) entry which is preliminary data.</text>
</comment>
<evidence type="ECO:0000313" key="2">
    <source>
        <dbReference type="EMBL" id="MCK9815137.1"/>
    </source>
</evidence>